<dbReference type="Proteomes" id="UP000436858">
    <property type="component" value="Unassembled WGS sequence"/>
</dbReference>
<dbReference type="AlphaFoldDB" id="A0A2J6AAY3"/>
<proteinExistence type="predicted"/>
<reference evidence="3 4" key="1">
    <citation type="submission" date="2018-08" db="EMBL/GenBank/DDBJ databases">
        <title>A genome reference for cultivated species of the human gut microbiota.</title>
        <authorList>
            <person name="Zou Y."/>
            <person name="Xue W."/>
            <person name="Luo G."/>
        </authorList>
    </citation>
    <scope>NUCLEOTIDE SEQUENCE [LARGE SCALE GENOMIC DNA]</scope>
    <source>
        <strain evidence="3 4">AM30-26</strain>
    </source>
</reference>
<evidence type="ECO:0000313" key="5">
    <source>
        <dbReference type="Proteomes" id="UP000436858"/>
    </source>
</evidence>
<accession>A0A2J6AAY3</accession>
<protein>
    <recommendedName>
        <fullName evidence="7">OmpA-like domain-containing protein</fullName>
    </recommendedName>
</protein>
<dbReference type="EMBL" id="QSJP01000012">
    <property type="protein sequence ID" value="RHD87130.1"/>
    <property type="molecule type" value="Genomic_DNA"/>
</dbReference>
<comment type="caution">
    <text evidence="3">The sequence shown here is derived from an EMBL/GenBank/DDBJ whole genome shotgun (WGS) entry which is preliminary data.</text>
</comment>
<dbReference type="EMBL" id="WCSY01000035">
    <property type="protein sequence ID" value="KAB4305617.1"/>
    <property type="molecule type" value="Genomic_DNA"/>
</dbReference>
<evidence type="ECO:0000313" key="2">
    <source>
        <dbReference type="EMBL" id="KAB4478866.1"/>
    </source>
</evidence>
<evidence type="ECO:0008006" key="7">
    <source>
        <dbReference type="Google" id="ProtNLM"/>
    </source>
</evidence>
<dbReference type="Proteomes" id="UP000284785">
    <property type="component" value="Unassembled WGS sequence"/>
</dbReference>
<organism evidence="3 4">
    <name type="scientific">Bacteroides thetaiotaomicron</name>
    <dbReference type="NCBI Taxonomy" id="818"/>
    <lineage>
        <taxon>Bacteria</taxon>
        <taxon>Pseudomonadati</taxon>
        <taxon>Bacteroidota</taxon>
        <taxon>Bacteroidia</taxon>
        <taxon>Bacteroidales</taxon>
        <taxon>Bacteroidaceae</taxon>
        <taxon>Bacteroides</taxon>
    </lineage>
</organism>
<reference evidence="5 6" key="2">
    <citation type="journal article" date="2019" name="Nat. Med.">
        <title>A library of human gut bacterial isolates paired with longitudinal multiomics data enables mechanistic microbiome research.</title>
        <authorList>
            <person name="Poyet M."/>
            <person name="Groussin M."/>
            <person name="Gibbons S.M."/>
            <person name="Avila-Pacheco J."/>
            <person name="Jiang X."/>
            <person name="Kearney S.M."/>
            <person name="Perrotta A.R."/>
            <person name="Berdy B."/>
            <person name="Zhao S."/>
            <person name="Lieberman T.D."/>
            <person name="Swanson P.K."/>
            <person name="Smith M."/>
            <person name="Roesemann S."/>
            <person name="Alexander J.E."/>
            <person name="Rich S.A."/>
            <person name="Livny J."/>
            <person name="Vlamakis H."/>
            <person name="Clish C."/>
            <person name="Bullock K."/>
            <person name="Deik A."/>
            <person name="Scott J."/>
            <person name="Pierce K.A."/>
            <person name="Xavier R.J."/>
            <person name="Alm E.J."/>
        </authorList>
    </citation>
    <scope>NUCLEOTIDE SEQUENCE [LARGE SCALE GENOMIC DNA]</scope>
    <source>
        <strain evidence="2 5">BIOML-A162</strain>
        <strain evidence="1 6">BIOML-A188</strain>
    </source>
</reference>
<evidence type="ECO:0000313" key="4">
    <source>
        <dbReference type="Proteomes" id="UP000284785"/>
    </source>
</evidence>
<name>A0A2J6AAY3_BACT4</name>
<gene>
    <name evidence="3" type="ORF">DW780_14265</name>
    <name evidence="2" type="ORF">GAN91_18835</name>
    <name evidence="1" type="ORF">GAO51_25355</name>
</gene>
<dbReference type="EMBL" id="WCRY01000020">
    <property type="protein sequence ID" value="KAB4478866.1"/>
    <property type="molecule type" value="Genomic_DNA"/>
</dbReference>
<evidence type="ECO:0000313" key="1">
    <source>
        <dbReference type="EMBL" id="KAB4305617.1"/>
    </source>
</evidence>
<sequence length="72" mass="8129">MYWYTYLFLFCFQYGVLKDTSQRLNFNELARVTKKYSLSVRVTGAADSSTGTSGINDSLNISRACLVATELE</sequence>
<dbReference type="Proteomes" id="UP000440614">
    <property type="component" value="Unassembled WGS sequence"/>
</dbReference>
<evidence type="ECO:0000313" key="6">
    <source>
        <dbReference type="Proteomes" id="UP000440614"/>
    </source>
</evidence>
<evidence type="ECO:0000313" key="3">
    <source>
        <dbReference type="EMBL" id="RHD87130.1"/>
    </source>
</evidence>